<dbReference type="PANTHER" id="PTHR11306:SF0">
    <property type="entry name" value="PHOSPHATIDYLGLYCEROL_PHOSPHATIDYLINOSITOL TRANSFER PROTEIN"/>
    <property type="match status" value="1"/>
</dbReference>
<keyword evidence="1" id="KW-0813">Transport</keyword>
<dbReference type="AlphaFoldDB" id="A0A8J5KE03"/>
<protein>
    <recommendedName>
        <fullName evidence="4">MD-2-related lipid-recognition domain-containing protein</fullName>
    </recommendedName>
</protein>
<evidence type="ECO:0000313" key="6">
    <source>
        <dbReference type="Proteomes" id="UP000734854"/>
    </source>
</evidence>
<evidence type="ECO:0000259" key="4">
    <source>
        <dbReference type="SMART" id="SM00737"/>
    </source>
</evidence>
<dbReference type="InterPro" id="IPR039670">
    <property type="entry name" value="NPC2-like"/>
</dbReference>
<proteinExistence type="predicted"/>
<dbReference type="GO" id="GO:0032934">
    <property type="term" value="F:sterol binding"/>
    <property type="evidence" value="ECO:0007669"/>
    <property type="project" value="InterPro"/>
</dbReference>
<accession>A0A8J5KE03</accession>
<dbReference type="OrthoDB" id="6409159at2759"/>
<sequence length="157" mass="17027">MASISHHGVLSLLLLLCLVACAVSIDVEYCKKNANYTVKVSGVDISPYPIRRGEQTTFNISASTGDEISAGKLIIDVNYFFFHVDHEEIDLCKETSCPVTTGDFVLSHQQILPSITPPGSYTLTMNIKGDDGKQLTCITFGFSIGFMADAGNLISEK</sequence>
<reference evidence="5 6" key="1">
    <citation type="submission" date="2020-08" db="EMBL/GenBank/DDBJ databases">
        <title>Plant Genome Project.</title>
        <authorList>
            <person name="Zhang R.-G."/>
        </authorList>
    </citation>
    <scope>NUCLEOTIDE SEQUENCE [LARGE SCALE GENOMIC DNA]</scope>
    <source>
        <tissue evidence="5">Rhizome</tissue>
    </source>
</reference>
<dbReference type="Pfam" id="PF02221">
    <property type="entry name" value="E1_DerP2_DerF2"/>
    <property type="match status" value="1"/>
</dbReference>
<dbReference type="InterPro" id="IPR003172">
    <property type="entry name" value="ML_dom"/>
</dbReference>
<keyword evidence="6" id="KW-1185">Reference proteome</keyword>
<feature type="signal peptide" evidence="3">
    <location>
        <begin position="1"/>
        <end position="24"/>
    </location>
</feature>
<feature type="domain" description="MD-2-related lipid-recognition" evidence="4">
    <location>
        <begin position="27"/>
        <end position="142"/>
    </location>
</feature>
<dbReference type="InterPro" id="IPR033917">
    <property type="entry name" value="ML_PG-PI_TP"/>
</dbReference>
<evidence type="ECO:0000256" key="1">
    <source>
        <dbReference type="ARBA" id="ARBA00022448"/>
    </source>
</evidence>
<gene>
    <name evidence="5" type="ORF">ZIOFF_054782</name>
</gene>
<organism evidence="5 6">
    <name type="scientific">Zingiber officinale</name>
    <name type="common">Ginger</name>
    <name type="synonym">Amomum zingiber</name>
    <dbReference type="NCBI Taxonomy" id="94328"/>
    <lineage>
        <taxon>Eukaryota</taxon>
        <taxon>Viridiplantae</taxon>
        <taxon>Streptophyta</taxon>
        <taxon>Embryophyta</taxon>
        <taxon>Tracheophyta</taxon>
        <taxon>Spermatophyta</taxon>
        <taxon>Magnoliopsida</taxon>
        <taxon>Liliopsida</taxon>
        <taxon>Zingiberales</taxon>
        <taxon>Zingiberaceae</taxon>
        <taxon>Zingiber</taxon>
    </lineage>
</organism>
<dbReference type="FunFam" id="2.60.40.770:FF:000002">
    <property type="entry name" value="putative phosphatidylglycerol/phosphatidylinositol transfer protein DDB_G0282179"/>
    <property type="match status" value="1"/>
</dbReference>
<evidence type="ECO:0000313" key="5">
    <source>
        <dbReference type="EMBL" id="KAG6486212.1"/>
    </source>
</evidence>
<dbReference type="GO" id="GO:0032366">
    <property type="term" value="P:intracellular sterol transport"/>
    <property type="evidence" value="ECO:0007669"/>
    <property type="project" value="InterPro"/>
</dbReference>
<keyword evidence="2 3" id="KW-0732">Signal</keyword>
<dbReference type="Proteomes" id="UP000734854">
    <property type="component" value="Unassembled WGS sequence"/>
</dbReference>
<comment type="caution">
    <text evidence="5">The sequence shown here is derived from an EMBL/GenBank/DDBJ whole genome shotgun (WGS) entry which is preliminary data.</text>
</comment>
<dbReference type="EMBL" id="JACMSC010000015">
    <property type="protein sequence ID" value="KAG6486212.1"/>
    <property type="molecule type" value="Genomic_DNA"/>
</dbReference>
<dbReference type="SMART" id="SM00737">
    <property type="entry name" value="ML"/>
    <property type="match status" value="1"/>
</dbReference>
<dbReference type="PANTHER" id="PTHR11306">
    <property type="entry name" value="NIEMANN PICK TYPE C2 PROTEIN NPC2-RELATED"/>
    <property type="match status" value="1"/>
</dbReference>
<evidence type="ECO:0000256" key="2">
    <source>
        <dbReference type="ARBA" id="ARBA00022729"/>
    </source>
</evidence>
<feature type="chain" id="PRO_5035213427" description="MD-2-related lipid-recognition domain-containing protein" evidence="3">
    <location>
        <begin position="25"/>
        <end position="157"/>
    </location>
</feature>
<name>A0A8J5KE03_ZINOF</name>
<dbReference type="CDD" id="cd00917">
    <property type="entry name" value="PG-PI_TP"/>
    <property type="match status" value="1"/>
</dbReference>
<evidence type="ECO:0000256" key="3">
    <source>
        <dbReference type="SAM" id="SignalP"/>
    </source>
</evidence>